<dbReference type="InterPro" id="IPR020846">
    <property type="entry name" value="MFS_dom"/>
</dbReference>
<sequence length="376" mass="41255">MDAGSRDSTFGNSAYIGSTLPIQSEFRISEILAIAPISLYAIGFVPGPMLESALSEVFGRQYVYKTAMVLCLVFTIIGGTAANFRTPAVARAFAGFLGSPAITVLSAMTFDLYAPGDRIGEFWKIVNGVGLIWATELGPLAGNAVVQDRDWRWSFYLTAMLLASSLLVIFPTRETFLPEILRKDANEPRGSLGEALKTAFRRPLHMLFVEPIMLPTSLFMAWCQIILFVFYVAYPYILANLYSFSLSQVGLSFLPLFIGTTLAVPVLGVIDKQVYQVQVAKAQVVGTDPRPEARLFPTKIGAILIPVALFWLGWTARPGIHWVAPVMSGLLYGFAFALCLLSIPIYKGDVYGAELSASSFAIDTAARYPFLLHFHF</sequence>
<dbReference type="GO" id="GO:0000297">
    <property type="term" value="F:spermine transmembrane transporter activity"/>
    <property type="evidence" value="ECO:0007669"/>
    <property type="project" value="TreeGrafter"/>
</dbReference>
<dbReference type="Proteomes" id="UP000800092">
    <property type="component" value="Unassembled WGS sequence"/>
</dbReference>
<feature type="transmembrane region" description="Helical" evidence="5">
    <location>
        <begin position="122"/>
        <end position="141"/>
    </location>
</feature>
<keyword evidence="4 5" id="KW-0472">Membrane</keyword>
<feature type="transmembrane region" description="Helical" evidence="5">
    <location>
        <begin position="322"/>
        <end position="346"/>
    </location>
</feature>
<evidence type="ECO:0000313" key="7">
    <source>
        <dbReference type="EMBL" id="KAF2236731.1"/>
    </source>
</evidence>
<dbReference type="InterPro" id="IPR036259">
    <property type="entry name" value="MFS_trans_sf"/>
</dbReference>
<evidence type="ECO:0000259" key="6">
    <source>
        <dbReference type="PROSITE" id="PS50850"/>
    </source>
</evidence>
<feature type="domain" description="Major facilitator superfamily (MFS) profile" evidence="6">
    <location>
        <begin position="1"/>
        <end position="376"/>
    </location>
</feature>
<feature type="transmembrane region" description="Helical" evidence="5">
    <location>
        <begin position="249"/>
        <end position="270"/>
    </location>
</feature>
<dbReference type="GO" id="GO:0005886">
    <property type="term" value="C:plasma membrane"/>
    <property type="evidence" value="ECO:0007669"/>
    <property type="project" value="TreeGrafter"/>
</dbReference>
<feature type="transmembrane region" description="Helical" evidence="5">
    <location>
        <begin position="31"/>
        <end position="50"/>
    </location>
</feature>
<evidence type="ECO:0000256" key="2">
    <source>
        <dbReference type="ARBA" id="ARBA00022692"/>
    </source>
</evidence>
<evidence type="ECO:0000256" key="3">
    <source>
        <dbReference type="ARBA" id="ARBA00022989"/>
    </source>
</evidence>
<dbReference type="PROSITE" id="PS50850">
    <property type="entry name" value="MFS"/>
    <property type="match status" value="1"/>
</dbReference>
<feature type="transmembrane region" description="Helical" evidence="5">
    <location>
        <begin position="153"/>
        <end position="172"/>
    </location>
</feature>
<dbReference type="EMBL" id="ML991783">
    <property type="protein sequence ID" value="KAF2236731.1"/>
    <property type="molecule type" value="Genomic_DNA"/>
</dbReference>
<dbReference type="Pfam" id="PF07690">
    <property type="entry name" value="MFS_1"/>
    <property type="match status" value="1"/>
</dbReference>
<accession>A0A6A6HFK3</accession>
<proteinExistence type="predicted"/>
<organism evidence="7 8">
    <name type="scientific">Viridothelium virens</name>
    <name type="common">Speckled blister lichen</name>
    <name type="synonym">Trypethelium virens</name>
    <dbReference type="NCBI Taxonomy" id="1048519"/>
    <lineage>
        <taxon>Eukaryota</taxon>
        <taxon>Fungi</taxon>
        <taxon>Dikarya</taxon>
        <taxon>Ascomycota</taxon>
        <taxon>Pezizomycotina</taxon>
        <taxon>Dothideomycetes</taxon>
        <taxon>Dothideomycetes incertae sedis</taxon>
        <taxon>Trypetheliales</taxon>
        <taxon>Trypetheliaceae</taxon>
        <taxon>Viridothelium</taxon>
    </lineage>
</organism>
<dbReference type="PANTHER" id="PTHR23502:SF182">
    <property type="entry name" value="POLYAMINE TRANSPORTER, PUTATIVE-RELATED"/>
    <property type="match status" value="1"/>
</dbReference>
<dbReference type="Gene3D" id="1.20.1250.20">
    <property type="entry name" value="MFS general substrate transporter like domains"/>
    <property type="match status" value="1"/>
</dbReference>
<evidence type="ECO:0000256" key="4">
    <source>
        <dbReference type="ARBA" id="ARBA00023136"/>
    </source>
</evidence>
<reference evidence="7" key="1">
    <citation type="journal article" date="2020" name="Stud. Mycol.">
        <title>101 Dothideomycetes genomes: a test case for predicting lifestyles and emergence of pathogens.</title>
        <authorList>
            <person name="Haridas S."/>
            <person name="Albert R."/>
            <person name="Binder M."/>
            <person name="Bloem J."/>
            <person name="Labutti K."/>
            <person name="Salamov A."/>
            <person name="Andreopoulos B."/>
            <person name="Baker S."/>
            <person name="Barry K."/>
            <person name="Bills G."/>
            <person name="Bluhm B."/>
            <person name="Cannon C."/>
            <person name="Castanera R."/>
            <person name="Culley D."/>
            <person name="Daum C."/>
            <person name="Ezra D."/>
            <person name="Gonzalez J."/>
            <person name="Henrissat B."/>
            <person name="Kuo A."/>
            <person name="Liang C."/>
            <person name="Lipzen A."/>
            <person name="Lutzoni F."/>
            <person name="Magnuson J."/>
            <person name="Mondo S."/>
            <person name="Nolan M."/>
            <person name="Ohm R."/>
            <person name="Pangilinan J."/>
            <person name="Park H.-J."/>
            <person name="Ramirez L."/>
            <person name="Alfaro M."/>
            <person name="Sun H."/>
            <person name="Tritt A."/>
            <person name="Yoshinaga Y."/>
            <person name="Zwiers L.-H."/>
            <person name="Turgeon B."/>
            <person name="Goodwin S."/>
            <person name="Spatafora J."/>
            <person name="Crous P."/>
            <person name="Grigoriev I."/>
        </authorList>
    </citation>
    <scope>NUCLEOTIDE SEQUENCE</scope>
    <source>
        <strain evidence="7">Tuck. ex Michener</strain>
    </source>
</reference>
<evidence type="ECO:0000256" key="5">
    <source>
        <dbReference type="SAM" id="Phobius"/>
    </source>
</evidence>
<evidence type="ECO:0000313" key="8">
    <source>
        <dbReference type="Proteomes" id="UP000800092"/>
    </source>
</evidence>
<dbReference type="InterPro" id="IPR011701">
    <property type="entry name" value="MFS"/>
</dbReference>
<protein>
    <submittedName>
        <fullName evidence="7">MFS general substrate transporter</fullName>
    </submittedName>
</protein>
<dbReference type="SUPFAM" id="SSF103473">
    <property type="entry name" value="MFS general substrate transporter"/>
    <property type="match status" value="1"/>
</dbReference>
<keyword evidence="8" id="KW-1185">Reference proteome</keyword>
<feature type="transmembrane region" description="Helical" evidence="5">
    <location>
        <begin position="88"/>
        <end position="110"/>
    </location>
</feature>
<keyword evidence="2 5" id="KW-0812">Transmembrane</keyword>
<gene>
    <name evidence="7" type="ORF">EV356DRAFT_49653</name>
</gene>
<evidence type="ECO:0000256" key="1">
    <source>
        <dbReference type="ARBA" id="ARBA00004141"/>
    </source>
</evidence>
<name>A0A6A6HFK3_VIRVR</name>
<dbReference type="OrthoDB" id="3936150at2759"/>
<comment type="subcellular location">
    <subcellularLocation>
        <location evidence="1">Membrane</location>
        <topology evidence="1">Multi-pass membrane protein</topology>
    </subcellularLocation>
</comment>
<dbReference type="GO" id="GO:0015606">
    <property type="term" value="F:spermidine transmembrane transporter activity"/>
    <property type="evidence" value="ECO:0007669"/>
    <property type="project" value="TreeGrafter"/>
</dbReference>
<feature type="transmembrane region" description="Helical" evidence="5">
    <location>
        <begin position="300"/>
        <end position="316"/>
    </location>
</feature>
<feature type="transmembrane region" description="Helical" evidence="5">
    <location>
        <begin position="62"/>
        <end position="82"/>
    </location>
</feature>
<feature type="transmembrane region" description="Helical" evidence="5">
    <location>
        <begin position="212"/>
        <end position="237"/>
    </location>
</feature>
<keyword evidence="3 5" id="KW-1133">Transmembrane helix</keyword>
<dbReference type="PANTHER" id="PTHR23502">
    <property type="entry name" value="MAJOR FACILITATOR SUPERFAMILY"/>
    <property type="match status" value="1"/>
</dbReference>
<dbReference type="AlphaFoldDB" id="A0A6A6HFK3"/>